<evidence type="ECO:0000313" key="3">
    <source>
        <dbReference type="Proteomes" id="UP000041254"/>
    </source>
</evidence>
<feature type="region of interest" description="Disordered" evidence="1">
    <location>
        <begin position="575"/>
        <end position="594"/>
    </location>
</feature>
<organism evidence="2 3">
    <name type="scientific">Vitrella brassicaformis (strain CCMP3155)</name>
    <dbReference type="NCBI Taxonomy" id="1169540"/>
    <lineage>
        <taxon>Eukaryota</taxon>
        <taxon>Sar</taxon>
        <taxon>Alveolata</taxon>
        <taxon>Colpodellida</taxon>
        <taxon>Vitrellaceae</taxon>
        <taxon>Vitrella</taxon>
    </lineage>
</organism>
<dbReference type="Proteomes" id="UP000041254">
    <property type="component" value="Unassembled WGS sequence"/>
</dbReference>
<dbReference type="AlphaFoldDB" id="A0A0G4EWH9"/>
<dbReference type="EMBL" id="CDMY01000333">
    <property type="protein sequence ID" value="CEM02706.1"/>
    <property type="molecule type" value="Genomic_DNA"/>
</dbReference>
<feature type="region of interest" description="Disordered" evidence="1">
    <location>
        <begin position="237"/>
        <end position="259"/>
    </location>
</feature>
<feature type="compositionally biased region" description="Gly residues" evidence="1">
    <location>
        <begin position="578"/>
        <end position="587"/>
    </location>
</feature>
<accession>A0A0G4EWH9</accession>
<protein>
    <submittedName>
        <fullName evidence="2">Uncharacterized protein</fullName>
    </submittedName>
</protein>
<evidence type="ECO:0000256" key="1">
    <source>
        <dbReference type="SAM" id="MobiDB-lite"/>
    </source>
</evidence>
<dbReference type="InParanoid" id="A0A0G4EWH9"/>
<keyword evidence="3" id="KW-1185">Reference proteome</keyword>
<name>A0A0G4EWH9_VITBC</name>
<dbReference type="PhylomeDB" id="A0A0G4EWH9"/>
<feature type="region of interest" description="Disordered" evidence="1">
    <location>
        <begin position="71"/>
        <end position="105"/>
    </location>
</feature>
<feature type="compositionally biased region" description="Low complexity" evidence="1">
    <location>
        <begin position="80"/>
        <end position="94"/>
    </location>
</feature>
<dbReference type="VEuPathDB" id="CryptoDB:Vbra_13743"/>
<evidence type="ECO:0000313" key="2">
    <source>
        <dbReference type="EMBL" id="CEM02706.1"/>
    </source>
</evidence>
<feature type="compositionally biased region" description="Low complexity" evidence="1">
    <location>
        <begin position="247"/>
        <end position="259"/>
    </location>
</feature>
<reference evidence="2 3" key="1">
    <citation type="submission" date="2014-11" db="EMBL/GenBank/DDBJ databases">
        <authorList>
            <person name="Zhu J."/>
            <person name="Qi W."/>
            <person name="Song R."/>
        </authorList>
    </citation>
    <scope>NUCLEOTIDE SEQUENCE [LARGE SCALE GENOMIC DNA]</scope>
</reference>
<gene>
    <name evidence="2" type="ORF">Vbra_13743</name>
</gene>
<proteinExistence type="predicted"/>
<sequence length="724" mass="78273">MTSKLCADAGVVREGLQRLQRDAQLSCEKCQRDGNAFADAFLTAASAHASVAESSSSAMVDAFTRAAASFPHQPPNDIGASATAPAAAAVEASPEQPPNADSSMVEERVLSFRLTSTSGKPPTNDGPARLRLSPDELAGVFGFYQPWELARVAPKIGKMVFDGAAKGYTHLTIDGSDKGGVRQLRERLPLELAYRWGQRATNHTHLHVIYPCWASSWCRGIWVAILEGNAAARKAMRERREEGQAEGGASAAAAASRQDSPSAASSIKVLSFEKDSDDGVLYHVGDVVSAEPLSPSPSPVNLSALEEVHAMPYDCAAVRTDDRVWHTPSVRVMTFKANSALDERRELKEWMTSCEHLETFDGGLRPYDKVDLLRVPPVGTSLARLRSIGTLNAGVLIDDELADLQEALVERGCRKSLSELPIVAEWGVPCKWVLCELARLSEAVLQPQALDKPQVVRVTGPENLMGLELIEWMADESSQVQKLVREFAAVAGVVVYKNELTDPNAAADTVYFPSATIFRCPPQHLSAEVVDGLARTVANSMPQCRTIELVDIGTHSDAAKNAVVFLSALKRHMSTREGQGGGEGGGSSSSEGEGERRLSVRILVSAGDILDHSRPLQEWASHDLPVIDEVHIDVEGDLPAGATEEAFNGSLMASLTGLSRAGVSKASAALWQHPMREFCIWGRLQFNMQMFNMQPGVRWLFNREPALAALITMRGNAITVARRT</sequence>